<evidence type="ECO:0000256" key="1">
    <source>
        <dbReference type="ARBA" id="ARBA00022574"/>
    </source>
</evidence>
<dbReference type="PROSITE" id="PS50294">
    <property type="entry name" value="WD_REPEATS_REGION"/>
    <property type="match status" value="1"/>
</dbReference>
<keyword evidence="2" id="KW-0677">Repeat</keyword>
<dbReference type="GO" id="GO:1990234">
    <property type="term" value="C:transferase complex"/>
    <property type="evidence" value="ECO:0007669"/>
    <property type="project" value="UniProtKB-ARBA"/>
</dbReference>
<name>A0A0D0AUB7_9AGAM</name>
<dbReference type="InterPro" id="IPR001680">
    <property type="entry name" value="WD40_rpt"/>
</dbReference>
<feature type="region of interest" description="Disordered" evidence="4">
    <location>
        <begin position="378"/>
        <end position="403"/>
    </location>
</feature>
<keyword evidence="1 3" id="KW-0853">WD repeat</keyword>
<reference evidence="6" key="2">
    <citation type="submission" date="2015-01" db="EMBL/GenBank/DDBJ databases">
        <title>Evolutionary Origins and Diversification of the Mycorrhizal Mutualists.</title>
        <authorList>
            <consortium name="DOE Joint Genome Institute"/>
            <consortium name="Mycorrhizal Genomics Consortium"/>
            <person name="Kohler A."/>
            <person name="Kuo A."/>
            <person name="Nagy L.G."/>
            <person name="Floudas D."/>
            <person name="Copeland A."/>
            <person name="Barry K.W."/>
            <person name="Cichocki N."/>
            <person name="Veneault-Fourrey C."/>
            <person name="LaButti K."/>
            <person name="Lindquist E.A."/>
            <person name="Lipzen A."/>
            <person name="Lundell T."/>
            <person name="Morin E."/>
            <person name="Murat C."/>
            <person name="Riley R."/>
            <person name="Ohm R."/>
            <person name="Sun H."/>
            <person name="Tunlid A."/>
            <person name="Henrissat B."/>
            <person name="Grigoriev I.V."/>
            <person name="Hibbett D.S."/>
            <person name="Martin F."/>
        </authorList>
    </citation>
    <scope>NUCLEOTIDE SEQUENCE [LARGE SCALE GENOMIC DNA]</scope>
    <source>
        <strain evidence="6">UH-Slu-Lm8-n1</strain>
    </source>
</reference>
<dbReference type="Pfam" id="PF00400">
    <property type="entry name" value="WD40"/>
    <property type="match status" value="2"/>
</dbReference>
<organism evidence="5 6">
    <name type="scientific">Suillus luteus UH-Slu-Lm8-n1</name>
    <dbReference type="NCBI Taxonomy" id="930992"/>
    <lineage>
        <taxon>Eukaryota</taxon>
        <taxon>Fungi</taxon>
        <taxon>Dikarya</taxon>
        <taxon>Basidiomycota</taxon>
        <taxon>Agaricomycotina</taxon>
        <taxon>Agaricomycetes</taxon>
        <taxon>Agaricomycetidae</taxon>
        <taxon>Boletales</taxon>
        <taxon>Suillineae</taxon>
        <taxon>Suillaceae</taxon>
        <taxon>Suillus</taxon>
    </lineage>
</organism>
<evidence type="ECO:0000313" key="6">
    <source>
        <dbReference type="Proteomes" id="UP000054485"/>
    </source>
</evidence>
<dbReference type="STRING" id="930992.A0A0D0AUB7"/>
<dbReference type="OrthoDB" id="2624652at2759"/>
<evidence type="ECO:0000313" key="5">
    <source>
        <dbReference type="EMBL" id="KIK41534.1"/>
    </source>
</evidence>
<dbReference type="AlphaFoldDB" id="A0A0D0AUB7"/>
<dbReference type="HOGENOM" id="CLU_031226_0_0_1"/>
<dbReference type="PROSITE" id="PS50082">
    <property type="entry name" value="WD_REPEATS_2"/>
    <property type="match status" value="1"/>
</dbReference>
<dbReference type="EMBL" id="KN835266">
    <property type="protein sequence ID" value="KIK41534.1"/>
    <property type="molecule type" value="Genomic_DNA"/>
</dbReference>
<feature type="repeat" description="WD" evidence="3">
    <location>
        <begin position="38"/>
        <end position="79"/>
    </location>
</feature>
<dbReference type="Gene3D" id="2.130.10.10">
    <property type="entry name" value="YVTN repeat-like/Quinoprotein amine dehydrogenase"/>
    <property type="match status" value="1"/>
</dbReference>
<feature type="region of interest" description="Disordered" evidence="4">
    <location>
        <begin position="441"/>
        <end position="477"/>
    </location>
</feature>
<proteinExistence type="predicted"/>
<evidence type="ECO:0000256" key="3">
    <source>
        <dbReference type="PROSITE-ProRule" id="PRU00221"/>
    </source>
</evidence>
<evidence type="ECO:0000256" key="2">
    <source>
        <dbReference type="ARBA" id="ARBA00022737"/>
    </source>
</evidence>
<dbReference type="SMART" id="SM00320">
    <property type="entry name" value="WD40"/>
    <property type="match status" value="3"/>
</dbReference>
<dbReference type="PANTHER" id="PTHR22847:SF637">
    <property type="entry name" value="WD REPEAT DOMAIN 5B"/>
    <property type="match status" value="1"/>
</dbReference>
<accession>A0A0D0AUB7</accession>
<protein>
    <recommendedName>
        <fullName evidence="7">WD40 repeat-like protein</fullName>
    </recommendedName>
</protein>
<evidence type="ECO:0000256" key="4">
    <source>
        <dbReference type="SAM" id="MobiDB-lite"/>
    </source>
</evidence>
<reference evidence="5 6" key="1">
    <citation type="submission" date="2014-04" db="EMBL/GenBank/DDBJ databases">
        <authorList>
            <consortium name="DOE Joint Genome Institute"/>
            <person name="Kuo A."/>
            <person name="Ruytinx J."/>
            <person name="Rineau F."/>
            <person name="Colpaert J."/>
            <person name="Kohler A."/>
            <person name="Nagy L.G."/>
            <person name="Floudas D."/>
            <person name="Copeland A."/>
            <person name="Barry K.W."/>
            <person name="Cichocki N."/>
            <person name="Veneault-Fourrey C."/>
            <person name="LaButti K."/>
            <person name="Lindquist E.A."/>
            <person name="Lipzen A."/>
            <person name="Lundell T."/>
            <person name="Morin E."/>
            <person name="Murat C."/>
            <person name="Sun H."/>
            <person name="Tunlid A."/>
            <person name="Henrissat B."/>
            <person name="Grigoriev I.V."/>
            <person name="Hibbett D.S."/>
            <person name="Martin F."/>
            <person name="Nordberg H.P."/>
            <person name="Cantor M.N."/>
            <person name="Hua S.X."/>
        </authorList>
    </citation>
    <scope>NUCLEOTIDE SEQUENCE [LARGE SCALE GENOMIC DNA]</scope>
    <source>
        <strain evidence="5 6">UH-Slu-Lm8-n1</strain>
    </source>
</reference>
<sequence length="489" mass="53607">MASTSTQPVATADMSILTPVMTLKGHEPWDITSLPGGEQHDTKYVSCISYFLDGKRLISGSGDKTIRRWDLRKGKEIEEAREVCEDVRAVGVSRDGRWIVTASDEDIKVSEVETGIVRTFHEGDSIECIDISADSTLVAGGSIDGARIWNLDTGELVAGPFDIGGNFPGALRFSEDSRKLAVSSYAKEYQLEVWDVQTQKLDVQKSAHSIGSNVPILWTTKDKSIVAAAFMMIYEFDASTLKTVGAPFKLTSFLWAFESRQLLASFNVAFPFTLLLSPNSRQLAYTTLNDANIHICNIPTIILASIESTSKPDHPDLPNSDATRRTVRRKPVIIPVRSPIPQPLPESDPHPFPRFLRKLLPFPSRTNAVHAEPRNLLNFPATSPLPRSHTSQTPAPLTTQSSTINTSPKLASRLHQLWPLQTNHESPLTLDVPLAPGKLRIATAGAPGDDDDLIRDEDYVSPPPSPNPASRPGIVNTGQHGSSRFCICF</sequence>
<dbReference type="PANTHER" id="PTHR22847">
    <property type="entry name" value="WD40 REPEAT PROTEIN"/>
    <property type="match status" value="1"/>
</dbReference>
<keyword evidence="6" id="KW-1185">Reference proteome</keyword>
<dbReference type="InterPro" id="IPR015943">
    <property type="entry name" value="WD40/YVTN_repeat-like_dom_sf"/>
</dbReference>
<evidence type="ECO:0008006" key="7">
    <source>
        <dbReference type="Google" id="ProtNLM"/>
    </source>
</evidence>
<gene>
    <name evidence="5" type="ORF">CY34DRAFT_13002</name>
</gene>
<dbReference type="InParanoid" id="A0A0D0AUB7"/>
<dbReference type="SUPFAM" id="SSF82171">
    <property type="entry name" value="DPP6 N-terminal domain-like"/>
    <property type="match status" value="1"/>
</dbReference>
<dbReference type="Proteomes" id="UP000054485">
    <property type="component" value="Unassembled WGS sequence"/>
</dbReference>
<feature type="compositionally biased region" description="Polar residues" evidence="4">
    <location>
        <begin position="388"/>
        <end position="403"/>
    </location>
</feature>